<keyword evidence="2" id="KW-1133">Transmembrane helix</keyword>
<comment type="caution">
    <text evidence="4">The sequence shown here is derived from an EMBL/GenBank/DDBJ whole genome shotgun (WGS) entry which is preliminary data.</text>
</comment>
<reference evidence="4 5" key="1">
    <citation type="submission" date="2018-05" db="EMBL/GenBank/DDBJ databases">
        <title>Genomic Encyclopedia of Type Strains, Phase IV (KMG-IV): sequencing the most valuable type-strain genomes for metagenomic binning, comparative biology and taxonomic classification.</title>
        <authorList>
            <person name="Goeker M."/>
        </authorList>
    </citation>
    <scope>NUCLEOTIDE SEQUENCE [LARGE SCALE GENOMIC DNA]</scope>
    <source>
        <strain evidence="4 5">DSM 28816</strain>
    </source>
</reference>
<dbReference type="PANTHER" id="PTHR30373">
    <property type="entry name" value="UPF0603 PROTEIN YGCG"/>
    <property type="match status" value="1"/>
</dbReference>
<evidence type="ECO:0000256" key="2">
    <source>
        <dbReference type="SAM" id="Phobius"/>
    </source>
</evidence>
<name>A0A318ETC7_9FIRM</name>
<dbReference type="RefSeq" id="WP_110290725.1">
    <property type="nucleotide sequence ID" value="NZ_QICS01000003.1"/>
</dbReference>
<dbReference type="EMBL" id="QICS01000003">
    <property type="protein sequence ID" value="PXV91498.1"/>
    <property type="molecule type" value="Genomic_DNA"/>
</dbReference>
<evidence type="ECO:0000256" key="1">
    <source>
        <dbReference type="SAM" id="MobiDB-lite"/>
    </source>
</evidence>
<feature type="domain" description="TPM" evidence="3">
    <location>
        <begin position="27"/>
        <end position="150"/>
    </location>
</feature>
<dbReference type="PANTHER" id="PTHR30373:SF2">
    <property type="entry name" value="UPF0603 PROTEIN YGCG"/>
    <property type="match status" value="1"/>
</dbReference>
<feature type="region of interest" description="Disordered" evidence="1">
    <location>
        <begin position="219"/>
        <end position="244"/>
    </location>
</feature>
<feature type="transmembrane region" description="Helical" evidence="2">
    <location>
        <begin position="160"/>
        <end position="179"/>
    </location>
</feature>
<keyword evidence="2" id="KW-0472">Membrane</keyword>
<dbReference type="AlphaFoldDB" id="A0A318ETC7"/>
<organism evidence="4 5">
    <name type="scientific">Lachnotalea glycerini</name>
    <dbReference type="NCBI Taxonomy" id="1763509"/>
    <lineage>
        <taxon>Bacteria</taxon>
        <taxon>Bacillati</taxon>
        <taxon>Bacillota</taxon>
        <taxon>Clostridia</taxon>
        <taxon>Lachnospirales</taxon>
        <taxon>Lachnospiraceae</taxon>
        <taxon>Lachnotalea</taxon>
    </lineage>
</organism>
<dbReference type="Pfam" id="PF04536">
    <property type="entry name" value="TPM_phosphatase"/>
    <property type="match status" value="1"/>
</dbReference>
<dbReference type="PROSITE" id="PS51257">
    <property type="entry name" value="PROKAR_LIPOPROTEIN"/>
    <property type="match status" value="1"/>
</dbReference>
<evidence type="ECO:0000313" key="5">
    <source>
        <dbReference type="Proteomes" id="UP000247523"/>
    </source>
</evidence>
<evidence type="ECO:0000313" key="4">
    <source>
        <dbReference type="EMBL" id="PXV91498.1"/>
    </source>
</evidence>
<sequence length="244" mass="27309">MKRYIICLISVFVFLFACGFDREQKKVYDNANLLSEEEEDSLNQLCMKAAQKSKADFVVVIVESLDGKTATKYADDFYDDNGFGYNKEMGNGTLFLIAMEEQKCAFSTSGDCAKLFSQSISDKIMEEASSYLTDGQYYKGFESYIESTQDYISRKQILDLLIEFIAALGVASITIWIMYSTSKSKISVNGFTYASGHKSNVTQQHDVFQRTTTIKRHINNTPKEQRGTHIGSSGNRHGGSSGGF</sequence>
<proteinExistence type="predicted"/>
<gene>
    <name evidence="4" type="ORF">C8E03_10355</name>
</gene>
<accession>A0A318ETC7</accession>
<evidence type="ECO:0000259" key="3">
    <source>
        <dbReference type="Pfam" id="PF04536"/>
    </source>
</evidence>
<keyword evidence="2" id="KW-0812">Transmembrane</keyword>
<dbReference type="Gene3D" id="3.10.310.50">
    <property type="match status" value="1"/>
</dbReference>
<protein>
    <recommendedName>
        <fullName evidence="3">TPM domain-containing protein</fullName>
    </recommendedName>
</protein>
<dbReference type="Proteomes" id="UP000247523">
    <property type="component" value="Unassembled WGS sequence"/>
</dbReference>
<dbReference type="InterPro" id="IPR007621">
    <property type="entry name" value="TPM_dom"/>
</dbReference>